<sequence>MPTISQDGPPDLRLPRVPTITEQFHAFDSQHPWVYRALKQLVEHN</sequence>
<evidence type="ECO:0000313" key="1">
    <source>
        <dbReference type="EMBL" id="WGD39775.1"/>
    </source>
</evidence>
<dbReference type="EMBL" id="CP121682">
    <property type="protein sequence ID" value="WGD39775.1"/>
    <property type="molecule type" value="Genomic_DNA"/>
</dbReference>
<gene>
    <name evidence="1" type="ORF">PYS65_06325</name>
</gene>
<organism evidence="1 2">
    <name type="scientific">Streptomyces cathayae</name>
    <dbReference type="NCBI Taxonomy" id="3031124"/>
    <lineage>
        <taxon>Bacteria</taxon>
        <taxon>Bacillati</taxon>
        <taxon>Actinomycetota</taxon>
        <taxon>Actinomycetes</taxon>
        <taxon>Kitasatosporales</taxon>
        <taxon>Streptomycetaceae</taxon>
        <taxon>Streptomyces</taxon>
    </lineage>
</organism>
<evidence type="ECO:0000313" key="2">
    <source>
        <dbReference type="Proteomes" id="UP001216440"/>
    </source>
</evidence>
<protein>
    <submittedName>
        <fullName evidence="1">Uncharacterized protein</fullName>
    </submittedName>
</protein>
<accession>A0ABY8JYZ5</accession>
<reference evidence="1 2" key="1">
    <citation type="submission" date="2023-03" db="EMBL/GenBank/DDBJ databases">
        <authorList>
            <person name="Mo P."/>
        </authorList>
    </citation>
    <scope>NUCLEOTIDE SEQUENCE [LARGE SCALE GENOMIC DNA]</scope>
    <source>
        <strain evidence="1 2">HUAS 5</strain>
    </source>
</reference>
<dbReference type="Proteomes" id="UP001216440">
    <property type="component" value="Chromosome"/>
</dbReference>
<proteinExistence type="predicted"/>
<dbReference type="RefSeq" id="WP_279332792.1">
    <property type="nucleotide sequence ID" value="NZ_CP121682.1"/>
</dbReference>
<name>A0ABY8JYZ5_9ACTN</name>
<keyword evidence="2" id="KW-1185">Reference proteome</keyword>